<gene>
    <name evidence="1" type="ORF">DCAF_LOCUS13495</name>
</gene>
<evidence type="ECO:0000313" key="1">
    <source>
        <dbReference type="EMBL" id="CAK7338448.1"/>
    </source>
</evidence>
<organism evidence="1 2">
    <name type="scientific">Dovyalis caffra</name>
    <dbReference type="NCBI Taxonomy" id="77055"/>
    <lineage>
        <taxon>Eukaryota</taxon>
        <taxon>Viridiplantae</taxon>
        <taxon>Streptophyta</taxon>
        <taxon>Embryophyta</taxon>
        <taxon>Tracheophyta</taxon>
        <taxon>Spermatophyta</taxon>
        <taxon>Magnoliopsida</taxon>
        <taxon>eudicotyledons</taxon>
        <taxon>Gunneridae</taxon>
        <taxon>Pentapetalae</taxon>
        <taxon>rosids</taxon>
        <taxon>fabids</taxon>
        <taxon>Malpighiales</taxon>
        <taxon>Salicaceae</taxon>
        <taxon>Flacourtieae</taxon>
        <taxon>Dovyalis</taxon>
    </lineage>
</organism>
<name>A0AAV1RQX1_9ROSI</name>
<dbReference type="EMBL" id="CAWUPB010001116">
    <property type="protein sequence ID" value="CAK7338448.1"/>
    <property type="molecule type" value="Genomic_DNA"/>
</dbReference>
<comment type="caution">
    <text evidence="1">The sequence shown here is derived from an EMBL/GenBank/DDBJ whole genome shotgun (WGS) entry which is preliminary data.</text>
</comment>
<dbReference type="Proteomes" id="UP001314170">
    <property type="component" value="Unassembled WGS sequence"/>
</dbReference>
<dbReference type="AlphaFoldDB" id="A0AAV1RQX1"/>
<keyword evidence="2" id="KW-1185">Reference proteome</keyword>
<reference evidence="1 2" key="1">
    <citation type="submission" date="2024-01" db="EMBL/GenBank/DDBJ databases">
        <authorList>
            <person name="Waweru B."/>
        </authorList>
    </citation>
    <scope>NUCLEOTIDE SEQUENCE [LARGE SCALE GENOMIC DNA]</scope>
</reference>
<evidence type="ECO:0000313" key="2">
    <source>
        <dbReference type="Proteomes" id="UP001314170"/>
    </source>
</evidence>
<accession>A0AAV1RQX1</accession>
<sequence length="105" mass="12079">MVKSRIVIKKEERGEDEDDGIVIIMMMKYNNQIGDIPKRTSIKGLKVTSQQQNRSSPSQIVLTKSNLTPPPYKSNSLITFFLTLAKPIFHFDTEKWSNHKNGPFR</sequence>
<proteinExistence type="predicted"/>
<protein>
    <submittedName>
        <fullName evidence="1">Uncharacterized protein</fullName>
    </submittedName>
</protein>